<feature type="compositionally biased region" description="Low complexity" evidence="1">
    <location>
        <begin position="81"/>
        <end position="95"/>
    </location>
</feature>
<feature type="compositionally biased region" description="Basic and acidic residues" evidence="1">
    <location>
        <begin position="118"/>
        <end position="133"/>
    </location>
</feature>
<protein>
    <submittedName>
        <fullName evidence="2">Uncharacterized protein</fullName>
    </submittedName>
</protein>
<keyword evidence="3" id="KW-1185">Reference proteome</keyword>
<sequence length="184" mass="19072">MSISSPVSAAPGRGRECSFRLAAFRQIKAKEQHAVPGVRPRPAGRPVEDGGGAARQRGPRRPAARRQAARPREARPPAAPAPGAASEVPARARAAQGPLRGHGEGARRRRGGSGGAREGQEDGRGRDRRDGGGRGEAGGRAGGGGRRRAAVQLALLHPLIDTRDATRVAAIGSRCVPHTHTYPG</sequence>
<dbReference type="EMBL" id="CM009750">
    <property type="protein sequence ID" value="PUZ70866.1"/>
    <property type="molecule type" value="Genomic_DNA"/>
</dbReference>
<feature type="compositionally biased region" description="Basic residues" evidence="1">
    <location>
        <begin position="57"/>
        <end position="69"/>
    </location>
</feature>
<dbReference type="Gramene" id="PUZ70866">
    <property type="protein sequence ID" value="PUZ70866"/>
    <property type="gene ID" value="GQ55_2G269400"/>
</dbReference>
<dbReference type="Proteomes" id="UP000244336">
    <property type="component" value="Chromosome 2"/>
</dbReference>
<feature type="compositionally biased region" description="Low complexity" evidence="1">
    <location>
        <begin position="34"/>
        <end position="45"/>
    </location>
</feature>
<evidence type="ECO:0000313" key="2">
    <source>
        <dbReference type="EMBL" id="PUZ70866.1"/>
    </source>
</evidence>
<name>A0A2T7ESQ7_9POAL</name>
<feature type="compositionally biased region" description="Gly residues" evidence="1">
    <location>
        <begin position="134"/>
        <end position="144"/>
    </location>
</feature>
<feature type="region of interest" description="Disordered" evidence="1">
    <location>
        <begin position="29"/>
        <end position="147"/>
    </location>
</feature>
<proteinExistence type="predicted"/>
<gene>
    <name evidence="2" type="ORF">GQ55_2G269400</name>
</gene>
<accession>A0A2T7ESQ7</accession>
<organism evidence="2 3">
    <name type="scientific">Panicum hallii var. hallii</name>
    <dbReference type="NCBI Taxonomy" id="1504633"/>
    <lineage>
        <taxon>Eukaryota</taxon>
        <taxon>Viridiplantae</taxon>
        <taxon>Streptophyta</taxon>
        <taxon>Embryophyta</taxon>
        <taxon>Tracheophyta</taxon>
        <taxon>Spermatophyta</taxon>
        <taxon>Magnoliopsida</taxon>
        <taxon>Liliopsida</taxon>
        <taxon>Poales</taxon>
        <taxon>Poaceae</taxon>
        <taxon>PACMAD clade</taxon>
        <taxon>Panicoideae</taxon>
        <taxon>Panicodae</taxon>
        <taxon>Paniceae</taxon>
        <taxon>Panicinae</taxon>
        <taxon>Panicum</taxon>
        <taxon>Panicum sect. Panicum</taxon>
    </lineage>
</organism>
<evidence type="ECO:0000313" key="3">
    <source>
        <dbReference type="Proteomes" id="UP000244336"/>
    </source>
</evidence>
<evidence type="ECO:0000256" key="1">
    <source>
        <dbReference type="SAM" id="MobiDB-lite"/>
    </source>
</evidence>
<reference evidence="2 3" key="1">
    <citation type="submission" date="2018-04" db="EMBL/GenBank/DDBJ databases">
        <title>WGS assembly of Panicum hallii var. hallii HAL2.</title>
        <authorList>
            <person name="Lovell J."/>
            <person name="Jenkins J."/>
            <person name="Lowry D."/>
            <person name="Mamidi S."/>
            <person name="Sreedasyam A."/>
            <person name="Weng X."/>
            <person name="Barry K."/>
            <person name="Bonette J."/>
            <person name="Campitelli B."/>
            <person name="Daum C."/>
            <person name="Gordon S."/>
            <person name="Gould B."/>
            <person name="Lipzen A."/>
            <person name="MacQueen A."/>
            <person name="Palacio-Mejia J."/>
            <person name="Plott C."/>
            <person name="Shakirov E."/>
            <person name="Shu S."/>
            <person name="Yoshinaga Y."/>
            <person name="Zane M."/>
            <person name="Rokhsar D."/>
            <person name="Grimwood J."/>
            <person name="Schmutz J."/>
            <person name="Juenger T."/>
        </authorList>
    </citation>
    <scope>NUCLEOTIDE SEQUENCE [LARGE SCALE GENOMIC DNA]</scope>
    <source>
        <strain evidence="3">cv. HAL2</strain>
    </source>
</reference>
<dbReference type="AlphaFoldDB" id="A0A2T7ESQ7"/>